<gene>
    <name evidence="3" type="ORF">SCHIN_v1c03580</name>
</gene>
<reference evidence="3 4" key="1">
    <citation type="submission" date="2019-08" db="EMBL/GenBank/DDBJ databases">
        <title>Complete genome sequence of Spiroplasma chinense CCH (DSM 19755).</title>
        <authorList>
            <person name="Shen H.-Y."/>
            <person name="Lin Y.-C."/>
            <person name="Chou L."/>
            <person name="Kuo C.-H."/>
        </authorList>
    </citation>
    <scope>NUCLEOTIDE SEQUENCE [LARGE SCALE GENOMIC DNA]</scope>
    <source>
        <strain evidence="3 4">CCH</strain>
    </source>
</reference>
<protein>
    <recommendedName>
        <fullName evidence="2">Glycoside hydrolase 123 catalytic domain-containing protein</fullName>
    </recommendedName>
</protein>
<name>A0A5B9Y430_9MOLU</name>
<sequence length="882" mass="100712">MKKLLRLLGLSAVALSIPTVSCSRIASGIGGNINNGGSDDYDMSEFTNPQKNYNYQSGAVNSTPDNKQNNNPIYGFFGSQYFTYAIYNKKNGTKELNGDKQNYLKVNNPKLELNVWKEQSSAAQLILVNKFDNLSKYTNLKVSVDGDQSNLTVEPKFEKFIDVYAPQANNNYLGNNGLDQYVPDATYQENEIVPKNEVQPVWINFKADRAAKTGTRNLALKIDYVYDGKEYSYSYDMAITIDSKVLSLEEKNSSNDLIADNQSFDATPYFVKGMAEFNNYKQVKTNSYSDAENNTGKAIFSEYSGKTLSMDVNSNDFKLNNDYLIKLFKDSLSGDAKNSSDNYKFELIEDGEYTSFFIKITNKSNEQDFAYINQSYKIVGNKFSVDYKPYNSTWKEGQDPTNKYIQQYLAEPNSKVMDGYLEPLKQANQSFLYVSGFHKNAIEYYGQLKKETLIDKNSYYKYLLNNSFEETFANGWDWKFNFTGLLEHMKLAAKYNIKEIHLNTMDVGGFSFNFATGDDTYRELGLYSGVDLVSTSTGKISSQGNVYVKTVHTQLAKQLSKFLIDNKDNKDIQLKNGDNVKIYSTFDEQNESSIETIMKNFKENAVSDDQINRVYSYAFIGWRSEITKLIKKNISANDEKKINDYISSDYVDTYVMQSRMLKEVLDNNFNMEVIRKAILNRRESNKVHKFYFYNSWNNYPGAFIQSDYSETAWLMLFSALMGANGFVRFAYDHYATVNQGSFDENGLPQIYSTEKLIGSGNVDHEAGQDFLTYGGDANNNALISIRMQVNINILNHIYKLKTLLNSGLNVVSENTLIRALSQVGYPVSRLIEKNNNQYKWYESENNDIEKFNLYSSTSNNFSKTLGQQVYELISIIDKLKGE</sequence>
<evidence type="ECO:0000313" key="3">
    <source>
        <dbReference type="EMBL" id="QEH61555.1"/>
    </source>
</evidence>
<keyword evidence="4" id="KW-1185">Reference proteome</keyword>
<organism evidence="3 4">
    <name type="scientific">Spiroplasma chinense</name>
    <dbReference type="NCBI Taxonomy" id="216932"/>
    <lineage>
        <taxon>Bacteria</taxon>
        <taxon>Bacillati</taxon>
        <taxon>Mycoplasmatota</taxon>
        <taxon>Mollicutes</taxon>
        <taxon>Entomoplasmatales</taxon>
        <taxon>Spiroplasmataceae</taxon>
        <taxon>Spiroplasma</taxon>
    </lineage>
</organism>
<dbReference type="RefSeq" id="WP_166507947.1">
    <property type="nucleotide sequence ID" value="NZ_CP043026.1"/>
</dbReference>
<dbReference type="Proteomes" id="UP000323144">
    <property type="component" value="Chromosome"/>
</dbReference>
<accession>A0A5B9Y430</accession>
<evidence type="ECO:0000256" key="1">
    <source>
        <dbReference type="SAM" id="SignalP"/>
    </source>
</evidence>
<keyword evidence="1" id="KW-0732">Signal</keyword>
<feature type="chain" id="PRO_5023000359" description="Glycoside hydrolase 123 catalytic domain-containing protein" evidence="1">
    <location>
        <begin position="23"/>
        <end position="882"/>
    </location>
</feature>
<feature type="signal peptide" evidence="1">
    <location>
        <begin position="1"/>
        <end position="22"/>
    </location>
</feature>
<proteinExistence type="predicted"/>
<dbReference type="KEGG" id="schi:SCHIN_v1c03580"/>
<feature type="domain" description="Glycoside hydrolase 123 catalytic" evidence="2">
    <location>
        <begin position="407"/>
        <end position="797"/>
    </location>
</feature>
<dbReference type="Pfam" id="PF13320">
    <property type="entry name" value="GH123_cat"/>
    <property type="match status" value="1"/>
</dbReference>
<evidence type="ECO:0000313" key="4">
    <source>
        <dbReference type="Proteomes" id="UP000323144"/>
    </source>
</evidence>
<dbReference type="InterPro" id="IPR025150">
    <property type="entry name" value="GH123_cat"/>
</dbReference>
<evidence type="ECO:0000259" key="2">
    <source>
        <dbReference type="Pfam" id="PF13320"/>
    </source>
</evidence>
<dbReference type="EMBL" id="CP043026">
    <property type="protein sequence ID" value="QEH61555.1"/>
    <property type="molecule type" value="Genomic_DNA"/>
</dbReference>
<dbReference type="AlphaFoldDB" id="A0A5B9Y430"/>